<proteinExistence type="predicted"/>
<reference evidence="2 3" key="1">
    <citation type="submission" date="2018-06" db="EMBL/GenBank/DDBJ databases">
        <title>Echinicola strongylocentroti sp. nov., isolated from a sea urchin Strongylocentrotus intermedius.</title>
        <authorList>
            <person name="Bae S.S."/>
        </authorList>
    </citation>
    <scope>NUCLEOTIDE SEQUENCE [LARGE SCALE GENOMIC DNA]</scope>
    <source>
        <strain evidence="2 3">MEBiC08714</strain>
    </source>
</reference>
<evidence type="ECO:0000313" key="3">
    <source>
        <dbReference type="Proteomes" id="UP000248688"/>
    </source>
</evidence>
<sequence length="201" mass="23145">MRAIFAFLLFFLTFNSFCQGISEKSTDKPEGSEVNVFYSDNSSEFQSGQKPVGVFIDEKFIGNLEVLSFISPDKTETLEIKKEKYEIDGNEYYGKVLIKMKSDYKPNFLTLEGLCDKYLELNENPIIYQIDEKIIENSKDRTLVDENFILSIIVQKVKTSENTEVNLIRLKTKTAENLKKRKEILIRGTEEIGPIANNDLK</sequence>
<name>A0A2Z4IEQ6_9BACT</name>
<keyword evidence="1" id="KW-0732">Signal</keyword>
<protein>
    <submittedName>
        <fullName evidence="2">Uncharacterized protein</fullName>
    </submittedName>
</protein>
<dbReference type="EMBL" id="CP030041">
    <property type="protein sequence ID" value="AWW29146.1"/>
    <property type="molecule type" value="Genomic_DNA"/>
</dbReference>
<organism evidence="2 3">
    <name type="scientific">Echinicola strongylocentroti</name>
    <dbReference type="NCBI Taxonomy" id="1795355"/>
    <lineage>
        <taxon>Bacteria</taxon>
        <taxon>Pseudomonadati</taxon>
        <taxon>Bacteroidota</taxon>
        <taxon>Cytophagia</taxon>
        <taxon>Cytophagales</taxon>
        <taxon>Cyclobacteriaceae</taxon>
        <taxon>Echinicola</taxon>
    </lineage>
</organism>
<dbReference type="KEGG" id="est:DN752_02740"/>
<gene>
    <name evidence="2" type="ORF">DN752_02740</name>
</gene>
<feature type="chain" id="PRO_5016436310" evidence="1">
    <location>
        <begin position="19"/>
        <end position="201"/>
    </location>
</feature>
<evidence type="ECO:0000313" key="2">
    <source>
        <dbReference type="EMBL" id="AWW29146.1"/>
    </source>
</evidence>
<accession>A0A2Z4IEQ6</accession>
<evidence type="ECO:0000256" key="1">
    <source>
        <dbReference type="SAM" id="SignalP"/>
    </source>
</evidence>
<dbReference type="RefSeq" id="WP_112782566.1">
    <property type="nucleotide sequence ID" value="NZ_CP030041.1"/>
</dbReference>
<dbReference type="AlphaFoldDB" id="A0A2Z4IEQ6"/>
<keyword evidence="3" id="KW-1185">Reference proteome</keyword>
<feature type="signal peptide" evidence="1">
    <location>
        <begin position="1"/>
        <end position="18"/>
    </location>
</feature>
<dbReference type="OrthoDB" id="705436at2"/>
<dbReference type="Proteomes" id="UP000248688">
    <property type="component" value="Chromosome"/>
</dbReference>